<evidence type="ECO:0000313" key="1">
    <source>
        <dbReference type="EMBL" id="KFN10551.1"/>
    </source>
</evidence>
<dbReference type="OrthoDB" id="9794241at2"/>
<accession>A0A091A2P2</accession>
<gene>
    <name evidence="1" type="ORF">DJ90_953</name>
</gene>
<proteinExistence type="predicted"/>
<sequence>MGSVQPGAFQGFFPETLTFLEEVQRNNSKPWFEENRAVYTRFLLEPMQSLVADLSEGMLDIDPMLETRPAVNKTISRIHCDTRFSKDKLLYRNTMWITFKRPSKEWRDAPAFFFELHPDSYRYGMGYYGATKETMDKLREWIDAEPEQFQRVTSFFNSQNTFVIEGERYKRILDPAKSAEVLNWYQRKNLYLVHNEVVNDKLFSSGLVRDLASGFNLLAKLYHSLYKLKTM</sequence>
<dbReference type="NCBIfam" id="TIGR02453">
    <property type="entry name" value="TIGR02453 family protein"/>
    <property type="match status" value="1"/>
</dbReference>
<dbReference type="AlphaFoldDB" id="A0A091A2P2"/>
<dbReference type="HOGENOM" id="CLU_036742_2_1_9"/>
<dbReference type="PIRSF" id="PIRSF028451">
    <property type="entry name" value="UCP028451"/>
    <property type="match status" value="1"/>
</dbReference>
<protein>
    <submittedName>
        <fullName evidence="1">Family domain protein</fullName>
    </submittedName>
</protein>
<dbReference type="Pfam" id="PF09365">
    <property type="entry name" value="DUF2461"/>
    <property type="match status" value="1"/>
</dbReference>
<dbReference type="RefSeq" id="WP_036620062.1">
    <property type="nucleotide sequence ID" value="NZ_JAKOBR010000015.1"/>
</dbReference>
<name>A0A091A2P2_PAEMA</name>
<comment type="caution">
    <text evidence="1">The sequence shown here is derived from an EMBL/GenBank/DDBJ whole genome shotgun (WGS) entry which is preliminary data.</text>
</comment>
<dbReference type="InterPro" id="IPR015996">
    <property type="entry name" value="UCP028451"/>
</dbReference>
<organism evidence="1 2">
    <name type="scientific">Paenibacillus macerans</name>
    <name type="common">Bacillus macerans</name>
    <dbReference type="NCBI Taxonomy" id="44252"/>
    <lineage>
        <taxon>Bacteria</taxon>
        <taxon>Bacillati</taxon>
        <taxon>Bacillota</taxon>
        <taxon>Bacilli</taxon>
        <taxon>Bacillales</taxon>
        <taxon>Paenibacillaceae</taxon>
        <taxon>Paenibacillus</taxon>
    </lineage>
</organism>
<dbReference type="PANTHER" id="PTHR36452">
    <property type="entry name" value="CHROMOSOME 12, WHOLE GENOME SHOTGUN SEQUENCE"/>
    <property type="match status" value="1"/>
</dbReference>
<evidence type="ECO:0000313" key="2">
    <source>
        <dbReference type="Proteomes" id="UP000029278"/>
    </source>
</evidence>
<dbReference type="PANTHER" id="PTHR36452:SF1">
    <property type="entry name" value="DUF2461 DOMAIN-CONTAINING PROTEIN"/>
    <property type="match status" value="1"/>
</dbReference>
<keyword evidence="2" id="KW-1185">Reference proteome</keyword>
<dbReference type="Proteomes" id="UP000029278">
    <property type="component" value="Unassembled WGS sequence"/>
</dbReference>
<dbReference type="GeneID" id="77011701"/>
<reference evidence="1 2" key="1">
    <citation type="submission" date="2014-04" db="EMBL/GenBank/DDBJ databases">
        <authorList>
            <person name="Bishop-Lilly K.A."/>
            <person name="Broomall S.M."/>
            <person name="Chain P.S."/>
            <person name="Chertkov O."/>
            <person name="Coyne S.R."/>
            <person name="Daligault H.E."/>
            <person name="Davenport K.W."/>
            <person name="Erkkila T."/>
            <person name="Frey K.G."/>
            <person name="Gibbons H.S."/>
            <person name="Gu W."/>
            <person name="Jaissle J."/>
            <person name="Johnson S.L."/>
            <person name="Koroleva G.I."/>
            <person name="Ladner J.T."/>
            <person name="Lo C.-C."/>
            <person name="Minogue T.D."/>
            <person name="Munk C."/>
            <person name="Palacios G.F."/>
            <person name="Redden C.L."/>
            <person name="Rosenzweig C.N."/>
            <person name="Scholz M.B."/>
            <person name="Teshima H."/>
            <person name="Xu Y."/>
        </authorList>
    </citation>
    <scope>NUCLEOTIDE SEQUENCE [LARGE SCALE GENOMIC DNA]</scope>
    <source>
        <strain evidence="1 2">8244</strain>
    </source>
</reference>
<dbReference type="PATRIC" id="fig|44252.3.peg.1410"/>
<dbReference type="EMBL" id="JMQA01000018">
    <property type="protein sequence ID" value="KFN10551.1"/>
    <property type="molecule type" value="Genomic_DNA"/>
</dbReference>
<dbReference type="InterPro" id="IPR012808">
    <property type="entry name" value="CHP02453"/>
</dbReference>